<evidence type="ECO:0000256" key="10">
    <source>
        <dbReference type="SAM" id="Phobius"/>
    </source>
</evidence>
<protein>
    <submittedName>
        <fullName evidence="11">Uncharacterized protein</fullName>
    </submittedName>
</protein>
<evidence type="ECO:0000256" key="3">
    <source>
        <dbReference type="ARBA" id="ARBA00022606"/>
    </source>
</evidence>
<dbReference type="GO" id="GO:0005886">
    <property type="term" value="C:plasma membrane"/>
    <property type="evidence" value="ECO:0007669"/>
    <property type="project" value="UniProtKB-SubCell"/>
</dbReference>
<evidence type="ECO:0000256" key="9">
    <source>
        <dbReference type="ARBA" id="ARBA00023224"/>
    </source>
</evidence>
<evidence type="ECO:0000256" key="6">
    <source>
        <dbReference type="ARBA" id="ARBA00022989"/>
    </source>
</evidence>
<dbReference type="GO" id="GO:0005549">
    <property type="term" value="F:odorant binding"/>
    <property type="evidence" value="ECO:0007669"/>
    <property type="project" value="InterPro"/>
</dbReference>
<dbReference type="PANTHER" id="PTHR21137">
    <property type="entry name" value="ODORANT RECEPTOR"/>
    <property type="match status" value="1"/>
</dbReference>
<evidence type="ECO:0000256" key="4">
    <source>
        <dbReference type="ARBA" id="ARBA00022692"/>
    </source>
</evidence>
<name>A0A8K0CZ73_IGNLU</name>
<gene>
    <name evidence="11" type="ORF">ILUMI_12127</name>
</gene>
<comment type="caution">
    <text evidence="11">The sequence shown here is derived from an EMBL/GenBank/DDBJ whole genome shotgun (WGS) entry which is preliminary data.</text>
</comment>
<evidence type="ECO:0000256" key="8">
    <source>
        <dbReference type="ARBA" id="ARBA00023170"/>
    </source>
</evidence>
<evidence type="ECO:0000313" key="12">
    <source>
        <dbReference type="Proteomes" id="UP000801492"/>
    </source>
</evidence>
<keyword evidence="2" id="KW-1003">Cell membrane</keyword>
<keyword evidence="5" id="KW-0552">Olfaction</keyword>
<evidence type="ECO:0000256" key="1">
    <source>
        <dbReference type="ARBA" id="ARBA00004651"/>
    </source>
</evidence>
<keyword evidence="7 10" id="KW-0472">Membrane</keyword>
<feature type="transmembrane region" description="Helical" evidence="10">
    <location>
        <begin position="154"/>
        <end position="174"/>
    </location>
</feature>
<feature type="non-terminal residue" evidence="11">
    <location>
        <position position="272"/>
    </location>
</feature>
<evidence type="ECO:0000256" key="2">
    <source>
        <dbReference type="ARBA" id="ARBA00022475"/>
    </source>
</evidence>
<dbReference type="PANTHER" id="PTHR21137:SF35">
    <property type="entry name" value="ODORANT RECEPTOR 19A-RELATED"/>
    <property type="match status" value="1"/>
</dbReference>
<reference evidence="11" key="1">
    <citation type="submission" date="2019-08" db="EMBL/GenBank/DDBJ databases">
        <title>The genome of the North American firefly Photinus pyralis.</title>
        <authorList>
            <consortium name="Photinus pyralis genome working group"/>
            <person name="Fallon T.R."/>
            <person name="Sander Lower S.E."/>
            <person name="Weng J.-K."/>
        </authorList>
    </citation>
    <scope>NUCLEOTIDE SEQUENCE</scope>
    <source>
        <strain evidence="11">TRF0915ILg1</strain>
        <tissue evidence="11">Whole body</tissue>
    </source>
</reference>
<feature type="transmembrane region" description="Helical" evidence="10">
    <location>
        <begin position="64"/>
        <end position="84"/>
    </location>
</feature>
<evidence type="ECO:0000313" key="11">
    <source>
        <dbReference type="EMBL" id="KAF2894047.1"/>
    </source>
</evidence>
<proteinExistence type="predicted"/>
<keyword evidence="8" id="KW-0675">Receptor</keyword>
<dbReference type="AlphaFoldDB" id="A0A8K0CZ73"/>
<keyword evidence="3" id="KW-0716">Sensory transduction</keyword>
<dbReference type="Proteomes" id="UP000801492">
    <property type="component" value="Unassembled WGS sequence"/>
</dbReference>
<dbReference type="EMBL" id="VTPC01007403">
    <property type="protein sequence ID" value="KAF2894047.1"/>
    <property type="molecule type" value="Genomic_DNA"/>
</dbReference>
<keyword evidence="6 10" id="KW-1133">Transmembrane helix</keyword>
<dbReference type="GO" id="GO:0004984">
    <property type="term" value="F:olfactory receptor activity"/>
    <property type="evidence" value="ECO:0007669"/>
    <property type="project" value="InterPro"/>
</dbReference>
<dbReference type="Pfam" id="PF02949">
    <property type="entry name" value="7tm_6"/>
    <property type="match status" value="1"/>
</dbReference>
<feature type="transmembrane region" description="Helical" evidence="10">
    <location>
        <begin position="186"/>
        <end position="206"/>
    </location>
</feature>
<keyword evidence="9" id="KW-0807">Transducer</keyword>
<keyword evidence="12" id="KW-1185">Reference proteome</keyword>
<sequence length="272" mass="30971">EKVYGIAACACVILTIGITVMKRIKSDDYHDWEFPYGPITFLDVTHSPNYEIALTYQLVTVSYFATYFVVTDLAAAAILAHVSYQFKILQNNIENIIELSYQDMLMDSHQTTRTNNSKIDPSLIPWKYLEKNLADVVEYHLAVEGIADEFENAFGTLFLLVFVCSLGMLAFMLYHLTMIPLTDNRVYDVILACLCTCFQTFIVCYWGEQVLTESQLVGNSAFNANFVKADQRLQKGLLLIICRSQKPVVVTAKKFAVINLYTFSWVRKIILT</sequence>
<comment type="subcellular location">
    <subcellularLocation>
        <location evidence="1">Cell membrane</location>
        <topology evidence="1">Multi-pass membrane protein</topology>
    </subcellularLocation>
</comment>
<dbReference type="InterPro" id="IPR004117">
    <property type="entry name" value="7tm6_olfct_rcpt"/>
</dbReference>
<keyword evidence="4 10" id="KW-0812">Transmembrane</keyword>
<accession>A0A8K0CZ73</accession>
<dbReference type="OrthoDB" id="6661390at2759"/>
<organism evidence="11 12">
    <name type="scientific">Ignelater luminosus</name>
    <name type="common">Cucubano</name>
    <name type="synonym">Pyrophorus luminosus</name>
    <dbReference type="NCBI Taxonomy" id="2038154"/>
    <lineage>
        <taxon>Eukaryota</taxon>
        <taxon>Metazoa</taxon>
        <taxon>Ecdysozoa</taxon>
        <taxon>Arthropoda</taxon>
        <taxon>Hexapoda</taxon>
        <taxon>Insecta</taxon>
        <taxon>Pterygota</taxon>
        <taxon>Neoptera</taxon>
        <taxon>Endopterygota</taxon>
        <taxon>Coleoptera</taxon>
        <taxon>Polyphaga</taxon>
        <taxon>Elateriformia</taxon>
        <taxon>Elateroidea</taxon>
        <taxon>Elateridae</taxon>
        <taxon>Agrypninae</taxon>
        <taxon>Pyrophorini</taxon>
        <taxon>Ignelater</taxon>
    </lineage>
</organism>
<evidence type="ECO:0000256" key="5">
    <source>
        <dbReference type="ARBA" id="ARBA00022725"/>
    </source>
</evidence>
<evidence type="ECO:0000256" key="7">
    <source>
        <dbReference type="ARBA" id="ARBA00023136"/>
    </source>
</evidence>
<dbReference type="GO" id="GO:0007165">
    <property type="term" value="P:signal transduction"/>
    <property type="evidence" value="ECO:0007669"/>
    <property type="project" value="UniProtKB-KW"/>
</dbReference>